<feature type="chain" id="PRO_5045936511" evidence="1">
    <location>
        <begin position="24"/>
        <end position="134"/>
    </location>
</feature>
<evidence type="ECO:0000313" key="2">
    <source>
        <dbReference type="EMBL" id="UXX81944.1"/>
    </source>
</evidence>
<sequence length="134" mass="14148">MSYLVKSVIATCATLLLVQMVHAEGLPRKKGYVSAQDQHRAIVDCKYQLGSPGRAKMEVVYVASPWGGDSVFRILPDRNVSSADAAWINACADEKLGRSSAPVGAQPGQGSGGKCPKNAPVIYGGGTYCIGSYR</sequence>
<reference evidence="2" key="1">
    <citation type="submission" date="2022-10" db="EMBL/GenBank/DDBJ databases">
        <title>Roseovarius pelagicus sp. nov., isolated from Arctic seawater.</title>
        <authorList>
            <person name="Hong Y.W."/>
            <person name="Hwang C.Y."/>
        </authorList>
    </citation>
    <scope>NUCLEOTIDE SEQUENCE</scope>
    <source>
        <strain evidence="2">HL-MP18</strain>
    </source>
</reference>
<proteinExistence type="predicted"/>
<dbReference type="RefSeq" id="WP_263047011.1">
    <property type="nucleotide sequence ID" value="NZ_CP106738.1"/>
</dbReference>
<name>A0ABY6D722_9RHOB</name>
<gene>
    <name evidence="2" type="ORF">N7U68_12520</name>
</gene>
<protein>
    <submittedName>
        <fullName evidence="2">Uncharacterized protein</fullName>
    </submittedName>
</protein>
<dbReference type="EMBL" id="CP106738">
    <property type="protein sequence ID" value="UXX81944.1"/>
    <property type="molecule type" value="Genomic_DNA"/>
</dbReference>
<accession>A0ABY6D722</accession>
<dbReference type="Proteomes" id="UP001064087">
    <property type="component" value="Chromosome"/>
</dbReference>
<evidence type="ECO:0000256" key="1">
    <source>
        <dbReference type="SAM" id="SignalP"/>
    </source>
</evidence>
<organism evidence="2 3">
    <name type="scientific">Roseovarius pelagicus</name>
    <dbReference type="NCBI Taxonomy" id="2980108"/>
    <lineage>
        <taxon>Bacteria</taxon>
        <taxon>Pseudomonadati</taxon>
        <taxon>Pseudomonadota</taxon>
        <taxon>Alphaproteobacteria</taxon>
        <taxon>Rhodobacterales</taxon>
        <taxon>Roseobacteraceae</taxon>
        <taxon>Roseovarius</taxon>
    </lineage>
</organism>
<feature type="signal peptide" evidence="1">
    <location>
        <begin position="1"/>
        <end position="23"/>
    </location>
</feature>
<keyword evidence="1" id="KW-0732">Signal</keyword>
<evidence type="ECO:0000313" key="3">
    <source>
        <dbReference type="Proteomes" id="UP001064087"/>
    </source>
</evidence>
<keyword evidence="3" id="KW-1185">Reference proteome</keyword>